<dbReference type="AlphaFoldDB" id="A0A6A2YDM5"/>
<name>A0A6A2YDM5_HIBSY</name>
<organism evidence="9 10">
    <name type="scientific">Hibiscus syriacus</name>
    <name type="common">Rose of Sharon</name>
    <dbReference type="NCBI Taxonomy" id="106335"/>
    <lineage>
        <taxon>Eukaryota</taxon>
        <taxon>Viridiplantae</taxon>
        <taxon>Streptophyta</taxon>
        <taxon>Embryophyta</taxon>
        <taxon>Tracheophyta</taxon>
        <taxon>Spermatophyta</taxon>
        <taxon>Magnoliopsida</taxon>
        <taxon>eudicotyledons</taxon>
        <taxon>Gunneridae</taxon>
        <taxon>Pentapetalae</taxon>
        <taxon>rosids</taxon>
        <taxon>malvids</taxon>
        <taxon>Malvales</taxon>
        <taxon>Malvaceae</taxon>
        <taxon>Malvoideae</taxon>
        <taxon>Hibiscus</taxon>
    </lineage>
</organism>
<reference evidence="9" key="1">
    <citation type="submission" date="2019-09" db="EMBL/GenBank/DDBJ databases">
        <title>Draft genome information of white flower Hibiscus syriacus.</title>
        <authorList>
            <person name="Kim Y.-M."/>
        </authorList>
    </citation>
    <scope>NUCLEOTIDE SEQUENCE [LARGE SCALE GENOMIC DNA]</scope>
    <source>
        <strain evidence="9">YM2019G1</strain>
    </source>
</reference>
<dbReference type="PROSITE" id="PS50850">
    <property type="entry name" value="MFS"/>
    <property type="match status" value="1"/>
</dbReference>
<keyword evidence="4 7" id="KW-0812">Transmembrane</keyword>
<feature type="domain" description="Major facilitator superfamily (MFS) profile" evidence="8">
    <location>
        <begin position="1"/>
        <end position="169"/>
    </location>
</feature>
<evidence type="ECO:0000256" key="6">
    <source>
        <dbReference type="ARBA" id="ARBA00023136"/>
    </source>
</evidence>
<dbReference type="Gene3D" id="1.20.1250.20">
    <property type="entry name" value="MFS general substrate transporter like domains"/>
    <property type="match status" value="1"/>
</dbReference>
<dbReference type="SUPFAM" id="SSF103473">
    <property type="entry name" value="MFS general substrate transporter"/>
    <property type="match status" value="1"/>
</dbReference>
<dbReference type="Proteomes" id="UP000436088">
    <property type="component" value="Unassembled WGS sequence"/>
</dbReference>
<dbReference type="PANTHER" id="PTHR48021:SF69">
    <property type="entry name" value="SUGAR TRANSPORTER ERD6-LIKE 16"/>
    <property type="match status" value="1"/>
</dbReference>
<dbReference type="InterPro" id="IPR036259">
    <property type="entry name" value="MFS_trans_sf"/>
</dbReference>
<dbReference type="InterPro" id="IPR050549">
    <property type="entry name" value="MFS_Trehalose_Transporter"/>
</dbReference>
<evidence type="ECO:0000256" key="5">
    <source>
        <dbReference type="ARBA" id="ARBA00022989"/>
    </source>
</evidence>
<sequence>MFLAPTTYHVNQVESLILLDFGACDLMNSIEMARAVGDDKILSLTQRLIGVGGVGSFINRHIHRMLDCSNIISNEGTQLASTMGSIVCTMWIAVGMGAVPWVLMSEIFPINVKGVAGSLVNLEHWFGAWACSYTFNFLMDWSPSGTFFLYSGVCAASVIFVAKVVPETKGSTLEEAIVTAHRGRSPPTIVGGQ</sequence>
<proteinExistence type="inferred from homology"/>
<feature type="transmembrane region" description="Helical" evidence="7">
    <location>
        <begin position="147"/>
        <end position="165"/>
    </location>
</feature>
<evidence type="ECO:0000259" key="8">
    <source>
        <dbReference type="PROSITE" id="PS50850"/>
    </source>
</evidence>
<keyword evidence="6 7" id="KW-0472">Membrane</keyword>
<dbReference type="PANTHER" id="PTHR48021">
    <property type="match status" value="1"/>
</dbReference>
<dbReference type="Pfam" id="PF00083">
    <property type="entry name" value="Sugar_tr"/>
    <property type="match status" value="1"/>
</dbReference>
<accession>A0A6A2YDM5</accession>
<dbReference type="InterPro" id="IPR005828">
    <property type="entry name" value="MFS_sugar_transport-like"/>
</dbReference>
<evidence type="ECO:0000256" key="3">
    <source>
        <dbReference type="ARBA" id="ARBA00022597"/>
    </source>
</evidence>
<dbReference type="GO" id="GO:0016020">
    <property type="term" value="C:membrane"/>
    <property type="evidence" value="ECO:0007669"/>
    <property type="project" value="UniProtKB-SubCell"/>
</dbReference>
<feature type="transmembrane region" description="Helical" evidence="7">
    <location>
        <begin position="83"/>
        <end position="103"/>
    </location>
</feature>
<evidence type="ECO:0000256" key="2">
    <source>
        <dbReference type="ARBA" id="ARBA00010992"/>
    </source>
</evidence>
<keyword evidence="3" id="KW-0762">Sugar transport</keyword>
<dbReference type="EMBL" id="VEPZ02001375">
    <property type="protein sequence ID" value="KAE8676866.1"/>
    <property type="molecule type" value="Genomic_DNA"/>
</dbReference>
<evidence type="ECO:0000313" key="10">
    <source>
        <dbReference type="Proteomes" id="UP000436088"/>
    </source>
</evidence>
<gene>
    <name evidence="9" type="ORF">F3Y22_tig00111582pilonHSYRG01424</name>
</gene>
<evidence type="ECO:0000256" key="1">
    <source>
        <dbReference type="ARBA" id="ARBA00004141"/>
    </source>
</evidence>
<protein>
    <recommendedName>
        <fullName evidence="8">Major facilitator superfamily (MFS) profile domain-containing protein</fullName>
    </recommendedName>
</protein>
<dbReference type="GO" id="GO:0022857">
    <property type="term" value="F:transmembrane transporter activity"/>
    <property type="evidence" value="ECO:0007669"/>
    <property type="project" value="InterPro"/>
</dbReference>
<evidence type="ECO:0000313" key="9">
    <source>
        <dbReference type="EMBL" id="KAE8676866.1"/>
    </source>
</evidence>
<dbReference type="InterPro" id="IPR020846">
    <property type="entry name" value="MFS_dom"/>
</dbReference>
<evidence type="ECO:0000256" key="4">
    <source>
        <dbReference type="ARBA" id="ARBA00022692"/>
    </source>
</evidence>
<evidence type="ECO:0000256" key="7">
    <source>
        <dbReference type="SAM" id="Phobius"/>
    </source>
</evidence>
<keyword evidence="10" id="KW-1185">Reference proteome</keyword>
<comment type="similarity">
    <text evidence="2">Belongs to the major facilitator superfamily. Sugar transporter (TC 2.A.1.1) family.</text>
</comment>
<comment type="subcellular location">
    <subcellularLocation>
        <location evidence="1">Membrane</location>
        <topology evidence="1">Multi-pass membrane protein</topology>
    </subcellularLocation>
</comment>
<keyword evidence="3" id="KW-0813">Transport</keyword>
<keyword evidence="5 7" id="KW-1133">Transmembrane helix</keyword>
<comment type="caution">
    <text evidence="9">The sequence shown here is derived from an EMBL/GenBank/DDBJ whole genome shotgun (WGS) entry which is preliminary data.</text>
</comment>